<evidence type="ECO:0000256" key="1">
    <source>
        <dbReference type="ARBA" id="ARBA00010014"/>
    </source>
</evidence>
<dbReference type="GO" id="GO:0006412">
    <property type="term" value="P:translation"/>
    <property type="evidence" value="ECO:0007669"/>
    <property type="project" value="InterPro"/>
</dbReference>
<evidence type="ECO:0000256" key="3">
    <source>
        <dbReference type="ARBA" id="ARBA00023274"/>
    </source>
</evidence>
<dbReference type="GO" id="GO:0003735">
    <property type="term" value="F:structural constituent of ribosome"/>
    <property type="evidence" value="ECO:0007669"/>
    <property type="project" value="InterPro"/>
</dbReference>
<dbReference type="Pfam" id="PF01090">
    <property type="entry name" value="Ribosomal_S19e"/>
    <property type="match status" value="1"/>
</dbReference>
<dbReference type="AlphaFoldDB" id="X1PGF1"/>
<dbReference type="InterPro" id="IPR036388">
    <property type="entry name" value="WH-like_DNA-bd_sf"/>
</dbReference>
<protein>
    <submittedName>
        <fullName evidence="4">Uncharacterized protein</fullName>
    </submittedName>
</protein>
<keyword evidence="3" id="KW-0687">Ribonucleoprotein</keyword>
<dbReference type="InterPro" id="IPR036390">
    <property type="entry name" value="WH_DNA-bd_sf"/>
</dbReference>
<dbReference type="EMBL" id="BARV01030153">
    <property type="protein sequence ID" value="GAI38095.1"/>
    <property type="molecule type" value="Genomic_DNA"/>
</dbReference>
<reference evidence="4" key="1">
    <citation type="journal article" date="2014" name="Front. Microbiol.">
        <title>High frequency of phylogenetically diverse reductive dehalogenase-homologous genes in deep subseafloor sedimentary metagenomes.</title>
        <authorList>
            <person name="Kawai M."/>
            <person name="Futagami T."/>
            <person name="Toyoda A."/>
            <person name="Takaki Y."/>
            <person name="Nishi S."/>
            <person name="Hori S."/>
            <person name="Arai W."/>
            <person name="Tsubouchi T."/>
            <person name="Morono Y."/>
            <person name="Uchiyama I."/>
            <person name="Ito T."/>
            <person name="Fujiyama A."/>
            <person name="Inagaki F."/>
            <person name="Takami H."/>
        </authorList>
    </citation>
    <scope>NUCLEOTIDE SEQUENCE</scope>
    <source>
        <strain evidence="4">Expedition CK06-06</strain>
    </source>
</reference>
<dbReference type="SUPFAM" id="SSF46785">
    <property type="entry name" value="Winged helix' DNA-binding domain"/>
    <property type="match status" value="1"/>
</dbReference>
<dbReference type="InterPro" id="IPR001266">
    <property type="entry name" value="Ribosomal_eS19"/>
</dbReference>
<gene>
    <name evidence="4" type="ORF">S06H3_47940</name>
</gene>
<dbReference type="Gene3D" id="1.10.10.10">
    <property type="entry name" value="Winged helix-like DNA-binding domain superfamily/Winged helix DNA-binding domain"/>
    <property type="match status" value="1"/>
</dbReference>
<proteinExistence type="inferred from homology"/>
<comment type="caution">
    <text evidence="4">The sequence shown here is derived from an EMBL/GenBank/DDBJ whole genome shotgun (WGS) entry which is preliminary data.</text>
</comment>
<name>X1PGF1_9ZZZZ</name>
<accession>X1PGF1</accession>
<dbReference type="GO" id="GO:0005840">
    <property type="term" value="C:ribosome"/>
    <property type="evidence" value="ECO:0007669"/>
    <property type="project" value="UniProtKB-KW"/>
</dbReference>
<evidence type="ECO:0000256" key="2">
    <source>
        <dbReference type="ARBA" id="ARBA00022980"/>
    </source>
</evidence>
<evidence type="ECO:0000313" key="4">
    <source>
        <dbReference type="EMBL" id="GAI38095.1"/>
    </source>
</evidence>
<comment type="similarity">
    <text evidence="1">Belongs to the eukaryotic ribosomal protein eS19 family.</text>
</comment>
<dbReference type="GO" id="GO:1990904">
    <property type="term" value="C:ribonucleoprotein complex"/>
    <property type="evidence" value="ECO:0007669"/>
    <property type="project" value="UniProtKB-KW"/>
</dbReference>
<organism evidence="4">
    <name type="scientific">marine sediment metagenome</name>
    <dbReference type="NCBI Taxonomy" id="412755"/>
    <lineage>
        <taxon>unclassified sequences</taxon>
        <taxon>metagenomes</taxon>
        <taxon>ecological metagenomes</taxon>
    </lineage>
</organism>
<keyword evidence="2" id="KW-0689">Ribosomal protein</keyword>
<sequence>MAVYDIDAQEYNQKLAEALKQIPEFKAPEWVEFIKSGPAKMGKY</sequence>